<feature type="domain" description="AGC-kinase C-terminal" evidence="13">
    <location>
        <begin position="271"/>
        <end position="334"/>
    </location>
</feature>
<dbReference type="InterPro" id="IPR011009">
    <property type="entry name" value="Kinase-like_dom_sf"/>
</dbReference>
<feature type="binding site" evidence="10">
    <location>
        <position position="39"/>
    </location>
    <ligand>
        <name>ATP</name>
        <dbReference type="ChEBI" id="CHEBI:30616"/>
    </ligand>
</feature>
<evidence type="ECO:0000259" key="12">
    <source>
        <dbReference type="PROSITE" id="PS50011"/>
    </source>
</evidence>
<comment type="similarity">
    <text evidence="11">Belongs to the protein kinase superfamily.</text>
</comment>
<dbReference type="eggNOG" id="KOG0616">
    <property type="taxonomic scope" value="Eukaryota"/>
</dbReference>
<dbReference type="Gene3D" id="3.30.200.20">
    <property type="entry name" value="Phosphorylase Kinase, domain 1"/>
    <property type="match status" value="1"/>
</dbReference>
<dbReference type="Proteomes" id="UP000002729">
    <property type="component" value="Unassembled WGS sequence"/>
</dbReference>
<gene>
    <name evidence="14" type="ORF">AURANDRAFT_30857</name>
</gene>
<dbReference type="SMART" id="SM00220">
    <property type="entry name" value="S_TKc"/>
    <property type="match status" value="1"/>
</dbReference>
<dbReference type="EC" id="2.7.11.1" evidence="1"/>
<dbReference type="PROSITE" id="PS51285">
    <property type="entry name" value="AGC_KINASE_CTER"/>
    <property type="match status" value="1"/>
</dbReference>
<keyword evidence="5 10" id="KW-0547">Nucleotide-binding</keyword>
<accession>F0YHA5</accession>
<keyword evidence="6" id="KW-0418">Kinase</keyword>
<dbReference type="KEGG" id="aaf:AURANDRAFT_30857"/>
<dbReference type="GO" id="GO:0007010">
    <property type="term" value="P:cytoskeleton organization"/>
    <property type="evidence" value="ECO:0007669"/>
    <property type="project" value="UniProtKB-ARBA"/>
</dbReference>
<evidence type="ECO:0000256" key="7">
    <source>
        <dbReference type="ARBA" id="ARBA00022840"/>
    </source>
</evidence>
<evidence type="ECO:0000313" key="15">
    <source>
        <dbReference type="Proteomes" id="UP000002729"/>
    </source>
</evidence>
<dbReference type="SMART" id="SM00133">
    <property type="entry name" value="S_TK_X"/>
    <property type="match status" value="1"/>
</dbReference>
<dbReference type="PANTHER" id="PTHR24353:SF37">
    <property type="entry name" value="CAMP-DEPENDENT PROTEIN KINASE CATALYTIC SUBUNIT PRKX"/>
    <property type="match status" value="1"/>
</dbReference>
<name>F0YHA5_AURAN</name>
<feature type="domain" description="Protein kinase" evidence="12">
    <location>
        <begin position="2"/>
        <end position="270"/>
    </location>
</feature>
<comment type="catalytic activity">
    <reaction evidence="9">
        <text>L-seryl-[protein] + ATP = O-phospho-L-seryl-[protein] + ADP + H(+)</text>
        <dbReference type="Rhea" id="RHEA:17989"/>
        <dbReference type="Rhea" id="RHEA-COMP:9863"/>
        <dbReference type="Rhea" id="RHEA-COMP:11604"/>
        <dbReference type="ChEBI" id="CHEBI:15378"/>
        <dbReference type="ChEBI" id="CHEBI:29999"/>
        <dbReference type="ChEBI" id="CHEBI:30616"/>
        <dbReference type="ChEBI" id="CHEBI:83421"/>
        <dbReference type="ChEBI" id="CHEBI:456216"/>
        <dbReference type="EC" id="2.7.11.1"/>
    </reaction>
</comment>
<evidence type="ECO:0000313" key="14">
    <source>
        <dbReference type="EMBL" id="EGB05410.1"/>
    </source>
</evidence>
<dbReference type="AlphaFoldDB" id="F0YHA5"/>
<evidence type="ECO:0000256" key="4">
    <source>
        <dbReference type="ARBA" id="ARBA00022679"/>
    </source>
</evidence>
<keyword evidence="7 10" id="KW-0067">ATP-binding</keyword>
<dbReference type="InParanoid" id="F0YHA5"/>
<dbReference type="EMBL" id="GL833141">
    <property type="protein sequence ID" value="EGB05410.1"/>
    <property type="molecule type" value="Genomic_DNA"/>
</dbReference>
<dbReference type="SUPFAM" id="SSF56112">
    <property type="entry name" value="Protein kinase-like (PK-like)"/>
    <property type="match status" value="1"/>
</dbReference>
<dbReference type="PROSITE" id="PS50011">
    <property type="entry name" value="PROTEIN_KINASE_DOM"/>
    <property type="match status" value="1"/>
</dbReference>
<proteinExistence type="inferred from homology"/>
<dbReference type="InterPro" id="IPR008271">
    <property type="entry name" value="Ser/Thr_kinase_AS"/>
</dbReference>
<evidence type="ECO:0000259" key="13">
    <source>
        <dbReference type="PROSITE" id="PS51285"/>
    </source>
</evidence>
<dbReference type="InterPro" id="IPR000961">
    <property type="entry name" value="AGC-kinase_C"/>
</dbReference>
<comment type="catalytic activity">
    <reaction evidence="8">
        <text>L-threonyl-[protein] + ATP = O-phospho-L-threonyl-[protein] + ADP + H(+)</text>
        <dbReference type="Rhea" id="RHEA:46608"/>
        <dbReference type="Rhea" id="RHEA-COMP:11060"/>
        <dbReference type="Rhea" id="RHEA-COMP:11605"/>
        <dbReference type="ChEBI" id="CHEBI:15378"/>
        <dbReference type="ChEBI" id="CHEBI:30013"/>
        <dbReference type="ChEBI" id="CHEBI:30616"/>
        <dbReference type="ChEBI" id="CHEBI:61977"/>
        <dbReference type="ChEBI" id="CHEBI:456216"/>
        <dbReference type="EC" id="2.7.11.1"/>
    </reaction>
</comment>
<keyword evidence="3" id="KW-0597">Phosphoprotein</keyword>
<dbReference type="RefSeq" id="XP_009039794.1">
    <property type="nucleotide sequence ID" value="XM_009041546.1"/>
</dbReference>
<evidence type="ECO:0000256" key="8">
    <source>
        <dbReference type="ARBA" id="ARBA00047899"/>
    </source>
</evidence>
<dbReference type="FunFam" id="1.10.510.10:FF:000024">
    <property type="entry name" value="Probable serine/threonine-protein kinase cot-1"/>
    <property type="match status" value="1"/>
</dbReference>
<dbReference type="GeneID" id="20220945"/>
<dbReference type="GO" id="GO:0004691">
    <property type="term" value="F:cAMP-dependent protein kinase activity"/>
    <property type="evidence" value="ECO:0007669"/>
    <property type="project" value="TreeGrafter"/>
</dbReference>
<evidence type="ECO:0000256" key="1">
    <source>
        <dbReference type="ARBA" id="ARBA00012513"/>
    </source>
</evidence>
<evidence type="ECO:0000256" key="5">
    <source>
        <dbReference type="ARBA" id="ARBA00022741"/>
    </source>
</evidence>
<dbReference type="GO" id="GO:0005952">
    <property type="term" value="C:cAMP-dependent protein kinase complex"/>
    <property type="evidence" value="ECO:0007669"/>
    <property type="project" value="TreeGrafter"/>
</dbReference>
<dbReference type="Pfam" id="PF00069">
    <property type="entry name" value="Pkinase"/>
    <property type="match status" value="1"/>
</dbReference>
<dbReference type="PROSITE" id="PS00108">
    <property type="entry name" value="PROTEIN_KINASE_ST"/>
    <property type="match status" value="1"/>
</dbReference>
<dbReference type="Gene3D" id="1.10.510.10">
    <property type="entry name" value="Transferase(Phosphotransferase) domain 1"/>
    <property type="match status" value="1"/>
</dbReference>
<keyword evidence="15" id="KW-1185">Reference proteome</keyword>
<evidence type="ECO:0000256" key="11">
    <source>
        <dbReference type="RuleBase" id="RU000304"/>
    </source>
</evidence>
<reference evidence="14 15" key="1">
    <citation type="journal article" date="2011" name="Proc. Natl. Acad. Sci. U.S.A.">
        <title>Niche of harmful alga Aureococcus anophagefferens revealed through ecogenomics.</title>
        <authorList>
            <person name="Gobler C.J."/>
            <person name="Berry D.L."/>
            <person name="Dyhrman S.T."/>
            <person name="Wilhelm S.W."/>
            <person name="Salamov A."/>
            <person name="Lobanov A.V."/>
            <person name="Zhang Y."/>
            <person name="Collier J.L."/>
            <person name="Wurch L.L."/>
            <person name="Kustka A.B."/>
            <person name="Dill B.D."/>
            <person name="Shah M."/>
            <person name="VerBerkmoes N.C."/>
            <person name="Kuo A."/>
            <person name="Terry A."/>
            <person name="Pangilinan J."/>
            <person name="Lindquist E.A."/>
            <person name="Lucas S."/>
            <person name="Paulsen I.T."/>
            <person name="Hattenrath-Lehmann T.K."/>
            <person name="Talmage S.C."/>
            <person name="Walker E.A."/>
            <person name="Koch F."/>
            <person name="Burson A.M."/>
            <person name="Marcoval M.A."/>
            <person name="Tang Y.Z."/>
            <person name="Lecleir G.R."/>
            <person name="Coyne K.J."/>
            <person name="Berg G.M."/>
            <person name="Bertrand E.M."/>
            <person name="Saito M.A."/>
            <person name="Gladyshev V.N."/>
            <person name="Grigoriev I.V."/>
        </authorList>
    </citation>
    <scope>NUCLEOTIDE SEQUENCE [LARGE SCALE GENOMIC DNA]</scope>
    <source>
        <strain evidence="15">CCMP 1984</strain>
    </source>
</reference>
<dbReference type="GO" id="GO:0005524">
    <property type="term" value="F:ATP binding"/>
    <property type="evidence" value="ECO:0007669"/>
    <property type="project" value="UniProtKB-UniRule"/>
</dbReference>
<sequence>DLDVRRTLGTGAFGRVKLCSYTPPFGEPKVYALKMLVKKTMVEMKQTHAVLYERKILNQLRHPFILRLHTTYQSRDACYFLLELVQGGELFSRLTTFPDGDFPAEETRFYSAATLLAMEYVHSQNMVYRDLKPENILIDTAGYVRVVDFGFAKRLAGEQPTFTIVGTPEYLSPECALGQGYRMDVDLWAFGVLVFEMLKGNGPFCPADPDDTMAIFKLISDCRIEFSRKETSAFGAPATSLCKELLNRSRKKRLGNLKGGVKNIKDHAYFAGVDFHAILNRRVAAPWNPEVSDPFDTSCFDEYDEAMDIPTFAGDQHAFTEFSDGTIDDSHLVHNVQQQLLPTVH</sequence>
<dbReference type="PROSITE" id="PS00107">
    <property type="entry name" value="PROTEIN_KINASE_ATP"/>
    <property type="match status" value="1"/>
</dbReference>
<evidence type="ECO:0000256" key="10">
    <source>
        <dbReference type="PROSITE-ProRule" id="PRU10141"/>
    </source>
</evidence>
<organism evidence="15">
    <name type="scientific">Aureococcus anophagefferens</name>
    <name type="common">Harmful bloom alga</name>
    <dbReference type="NCBI Taxonomy" id="44056"/>
    <lineage>
        <taxon>Eukaryota</taxon>
        <taxon>Sar</taxon>
        <taxon>Stramenopiles</taxon>
        <taxon>Ochrophyta</taxon>
        <taxon>Pelagophyceae</taxon>
        <taxon>Pelagomonadales</taxon>
        <taxon>Pelagomonadaceae</taxon>
        <taxon>Aureococcus</taxon>
    </lineage>
</organism>
<evidence type="ECO:0000256" key="9">
    <source>
        <dbReference type="ARBA" id="ARBA00048679"/>
    </source>
</evidence>
<evidence type="ECO:0000256" key="6">
    <source>
        <dbReference type="ARBA" id="ARBA00022777"/>
    </source>
</evidence>
<protein>
    <recommendedName>
        <fullName evidence="1">non-specific serine/threonine protein kinase</fullName>
        <ecNumber evidence="1">2.7.11.1</ecNumber>
    </recommendedName>
</protein>
<keyword evidence="2 11" id="KW-0723">Serine/threonine-protein kinase</keyword>
<dbReference type="InterPro" id="IPR017441">
    <property type="entry name" value="Protein_kinase_ATP_BS"/>
</dbReference>
<dbReference type="PANTHER" id="PTHR24353">
    <property type="entry name" value="CYCLIC NUCLEOTIDE-DEPENDENT PROTEIN KINASE"/>
    <property type="match status" value="1"/>
</dbReference>
<dbReference type="OMA" id="CPPFISE"/>
<evidence type="ECO:0000256" key="2">
    <source>
        <dbReference type="ARBA" id="ARBA00022527"/>
    </source>
</evidence>
<keyword evidence="4" id="KW-0808">Transferase</keyword>
<dbReference type="OrthoDB" id="37858at2759"/>
<evidence type="ECO:0000256" key="3">
    <source>
        <dbReference type="ARBA" id="ARBA00022553"/>
    </source>
</evidence>
<feature type="non-terminal residue" evidence="14">
    <location>
        <position position="1"/>
    </location>
</feature>
<dbReference type="InterPro" id="IPR000719">
    <property type="entry name" value="Prot_kinase_dom"/>
</dbReference>